<protein>
    <submittedName>
        <fullName evidence="1">Uncharacterized protein</fullName>
    </submittedName>
</protein>
<dbReference type="EMBL" id="JADNYJ010000133">
    <property type="protein sequence ID" value="KAF8881279.1"/>
    <property type="molecule type" value="Genomic_DNA"/>
</dbReference>
<proteinExistence type="predicted"/>
<organism evidence="1 2">
    <name type="scientific">Gymnopilus junonius</name>
    <name type="common">Spectacular rustgill mushroom</name>
    <name type="synonym">Gymnopilus spectabilis subsp. junonius</name>
    <dbReference type="NCBI Taxonomy" id="109634"/>
    <lineage>
        <taxon>Eukaryota</taxon>
        <taxon>Fungi</taxon>
        <taxon>Dikarya</taxon>
        <taxon>Basidiomycota</taxon>
        <taxon>Agaricomycotina</taxon>
        <taxon>Agaricomycetes</taxon>
        <taxon>Agaricomycetidae</taxon>
        <taxon>Agaricales</taxon>
        <taxon>Agaricineae</taxon>
        <taxon>Hymenogastraceae</taxon>
        <taxon>Gymnopilus</taxon>
    </lineage>
</organism>
<name>A0A9P5NEU2_GYMJU</name>
<comment type="caution">
    <text evidence="1">The sequence shown here is derived from an EMBL/GenBank/DDBJ whole genome shotgun (WGS) entry which is preliminary data.</text>
</comment>
<dbReference type="Proteomes" id="UP000724874">
    <property type="component" value="Unassembled WGS sequence"/>
</dbReference>
<keyword evidence="2" id="KW-1185">Reference proteome</keyword>
<dbReference type="AlphaFoldDB" id="A0A9P5NEU2"/>
<evidence type="ECO:0000313" key="1">
    <source>
        <dbReference type="EMBL" id="KAF8881279.1"/>
    </source>
</evidence>
<evidence type="ECO:0000313" key="2">
    <source>
        <dbReference type="Proteomes" id="UP000724874"/>
    </source>
</evidence>
<sequence>MPFRVRLMQTGNHTGILPSLKYFFSTSYRPKLHVFVAPSLQAVFVDFPAHEKSGGNIEKFLATLSQKSPQISYLKLSCSISEACLQAIVRMSCLKHLSVCHTVENHLVAGIDPSFFENFRRIQRFLDFI</sequence>
<gene>
    <name evidence="1" type="ORF">CPB84DRAFT_254009</name>
</gene>
<reference evidence="1" key="1">
    <citation type="submission" date="2020-11" db="EMBL/GenBank/DDBJ databases">
        <authorList>
            <consortium name="DOE Joint Genome Institute"/>
            <person name="Ahrendt S."/>
            <person name="Riley R."/>
            <person name="Andreopoulos W."/>
            <person name="LaButti K."/>
            <person name="Pangilinan J."/>
            <person name="Ruiz-duenas F.J."/>
            <person name="Barrasa J.M."/>
            <person name="Sanchez-Garcia M."/>
            <person name="Camarero S."/>
            <person name="Miyauchi S."/>
            <person name="Serrano A."/>
            <person name="Linde D."/>
            <person name="Babiker R."/>
            <person name="Drula E."/>
            <person name="Ayuso-Fernandez I."/>
            <person name="Pacheco R."/>
            <person name="Padilla G."/>
            <person name="Ferreira P."/>
            <person name="Barriuso J."/>
            <person name="Kellner H."/>
            <person name="Castanera R."/>
            <person name="Alfaro M."/>
            <person name="Ramirez L."/>
            <person name="Pisabarro A.G."/>
            <person name="Kuo A."/>
            <person name="Tritt A."/>
            <person name="Lipzen A."/>
            <person name="He G."/>
            <person name="Yan M."/>
            <person name="Ng V."/>
            <person name="Cullen D."/>
            <person name="Martin F."/>
            <person name="Rosso M.-N."/>
            <person name="Henrissat B."/>
            <person name="Hibbett D."/>
            <person name="Martinez A.T."/>
            <person name="Grigoriev I.V."/>
        </authorList>
    </citation>
    <scope>NUCLEOTIDE SEQUENCE</scope>
    <source>
        <strain evidence="1">AH 44721</strain>
    </source>
</reference>
<accession>A0A9P5NEU2</accession>